<sequence>MAATPRPPGGAQRNNYLAKLDASFQLLAQEPQRGRACDELRPGYRKYHVGRHLIFYRESEAGLEIIRVLHERMDIDSHLEDG</sequence>
<dbReference type="PANTHER" id="PTHR33755">
    <property type="entry name" value="TOXIN PARE1-RELATED"/>
    <property type="match status" value="1"/>
</dbReference>
<dbReference type="InterPro" id="IPR051803">
    <property type="entry name" value="TA_system_RelE-like_toxin"/>
</dbReference>
<dbReference type="InterPro" id="IPR028344">
    <property type="entry name" value="ParE1/4"/>
</dbReference>
<dbReference type="PIRSF" id="PIRSF029218">
    <property type="entry name" value="ParE"/>
    <property type="match status" value="1"/>
</dbReference>
<reference evidence="3 4" key="1">
    <citation type="journal article" date="2003" name="DNA Res.">
        <title>Complete genome structure of Gloeobacter violaceus PCC 7421, a cyanobacterium that lacks thylakoids.</title>
        <authorList>
            <person name="Nakamura Y."/>
            <person name="Kaneko T."/>
            <person name="Sato S."/>
            <person name="Mimuro M."/>
            <person name="Miyashita H."/>
            <person name="Tsuchiya T."/>
            <person name="Sasamoto S."/>
            <person name="Watanabe A."/>
            <person name="Kawashima K."/>
            <person name="Kishida Y."/>
            <person name="Kiyokawa C."/>
            <person name="Kohara M."/>
            <person name="Matsumoto M."/>
            <person name="Matsuno A."/>
            <person name="Nakazaki N."/>
            <person name="Shimpo S."/>
            <person name="Takeuchi C."/>
            <person name="Yamada M."/>
            <person name="Tabata S."/>
        </authorList>
    </citation>
    <scope>NUCLEOTIDE SEQUENCE [LARGE SCALE GENOMIC DNA]</scope>
    <source>
        <strain evidence="4">ATCC 29082 / PCC 7421</strain>
    </source>
</reference>
<dbReference type="OrthoDB" id="9798046at2"/>
<proteinExistence type="inferred from homology"/>
<dbReference type="InParanoid" id="Q7NDW6"/>
<organism evidence="3 4">
    <name type="scientific">Gloeobacter violaceus (strain ATCC 29082 / PCC 7421)</name>
    <dbReference type="NCBI Taxonomy" id="251221"/>
    <lineage>
        <taxon>Bacteria</taxon>
        <taxon>Bacillati</taxon>
        <taxon>Cyanobacteriota</taxon>
        <taxon>Cyanophyceae</taxon>
        <taxon>Gloeobacterales</taxon>
        <taxon>Gloeobacteraceae</taxon>
        <taxon>Gloeobacter</taxon>
    </lineage>
</organism>
<dbReference type="InterPro" id="IPR007712">
    <property type="entry name" value="RelE/ParE_toxin"/>
</dbReference>
<dbReference type="STRING" id="251221.gene:10761634"/>
<keyword evidence="4" id="KW-1185">Reference proteome</keyword>
<gene>
    <name evidence="3" type="ordered locus">gsl4116</name>
</gene>
<evidence type="ECO:0000313" key="4">
    <source>
        <dbReference type="Proteomes" id="UP000000557"/>
    </source>
</evidence>
<protein>
    <submittedName>
        <fullName evidence="3">Gsl4116 protein</fullName>
    </submittedName>
</protein>
<dbReference type="Gene3D" id="3.30.2310.20">
    <property type="entry name" value="RelE-like"/>
    <property type="match status" value="1"/>
</dbReference>
<keyword evidence="2" id="KW-1277">Toxin-antitoxin system</keyword>
<evidence type="ECO:0000313" key="3">
    <source>
        <dbReference type="EMBL" id="BAC92057.1"/>
    </source>
</evidence>
<comment type="similarity">
    <text evidence="1">Belongs to the RelE toxin family.</text>
</comment>
<dbReference type="RefSeq" id="WP_011144102.1">
    <property type="nucleotide sequence ID" value="NC_005125.1"/>
</dbReference>
<dbReference type="PhylomeDB" id="Q7NDW6"/>
<dbReference type="AlphaFoldDB" id="Q7NDW6"/>
<reference evidence="3 4" key="2">
    <citation type="journal article" date="2003" name="DNA Res.">
        <title>Complete genome structure of Gloeobacter violaceus PCC 7421, a cyanobacterium that lacks thylakoids (supplement).</title>
        <authorList>
            <person name="Nakamura Y."/>
            <person name="Kaneko T."/>
            <person name="Sato S."/>
            <person name="Mimuro M."/>
            <person name="Miyashita H."/>
            <person name="Tsuchiya T."/>
            <person name="Sasamoto S."/>
            <person name="Watanabe A."/>
            <person name="Kawashima K."/>
            <person name="Kishida Y."/>
            <person name="Kiyokawa C."/>
            <person name="Kohara M."/>
            <person name="Matsumoto M."/>
            <person name="Matsuno A."/>
            <person name="Nakazaki N."/>
            <person name="Shimpo S."/>
            <person name="Takeuchi C."/>
            <person name="Yamada M."/>
            <person name="Tabata S."/>
        </authorList>
    </citation>
    <scope>NUCLEOTIDE SEQUENCE [LARGE SCALE GENOMIC DNA]</scope>
    <source>
        <strain evidence="4">ATCC 29082 / PCC 7421</strain>
    </source>
</reference>
<dbReference type="InterPro" id="IPR035093">
    <property type="entry name" value="RelE/ParE_toxin_dom_sf"/>
</dbReference>
<evidence type="ECO:0000256" key="2">
    <source>
        <dbReference type="ARBA" id="ARBA00022649"/>
    </source>
</evidence>
<dbReference type="KEGG" id="gvi:gsl4116"/>
<dbReference type="EMBL" id="BA000045">
    <property type="protein sequence ID" value="BAC92057.1"/>
    <property type="molecule type" value="Genomic_DNA"/>
</dbReference>
<dbReference type="HOGENOM" id="CLU_147162_3_0_3"/>
<accession>Q7NDW6</accession>
<name>Q7NDW6_GLOVI</name>
<dbReference type="eggNOG" id="COG3668">
    <property type="taxonomic scope" value="Bacteria"/>
</dbReference>
<dbReference type="EnsemblBacteria" id="BAC92057">
    <property type="protein sequence ID" value="BAC92057"/>
    <property type="gene ID" value="BAC92057"/>
</dbReference>
<dbReference type="PANTHER" id="PTHR33755:SF9">
    <property type="entry name" value="TOXIN PARE1"/>
    <property type="match status" value="1"/>
</dbReference>
<dbReference type="Proteomes" id="UP000000557">
    <property type="component" value="Chromosome"/>
</dbReference>
<evidence type="ECO:0000256" key="1">
    <source>
        <dbReference type="ARBA" id="ARBA00006226"/>
    </source>
</evidence>
<dbReference type="Pfam" id="PF05016">
    <property type="entry name" value="ParE_toxin"/>
    <property type="match status" value="1"/>
</dbReference>